<sequence>MFTIVFYIFSLFLSYTDFKKFLVPNNLIMTMSLMLLVFGFFESKIYISSIILAFVILLFFIIVMLLNRQLIIGGGDIKYMMLVGLYLGVSSFALFLIITGILQTFALLYMQKIEKRKVAPMVPLMFISVFIVELLVKFDIYTVKF</sequence>
<dbReference type="AlphaFoldDB" id="A0A7L5JPB7"/>
<gene>
    <name evidence="3" type="ORF">ACBT_1126</name>
</gene>
<accession>A0A7L5JPB7</accession>
<dbReference type="GO" id="GO:0004190">
    <property type="term" value="F:aspartic-type endopeptidase activity"/>
    <property type="evidence" value="ECO:0007669"/>
    <property type="project" value="InterPro"/>
</dbReference>
<evidence type="ECO:0000313" key="4">
    <source>
        <dbReference type="Proteomes" id="UP000509513"/>
    </source>
</evidence>
<reference evidence="3 4" key="1">
    <citation type="submission" date="2020-05" db="EMBL/GenBank/DDBJ databases">
        <title>Complete genome sequencing of Campylobacter and Arcobacter type strains.</title>
        <authorList>
            <person name="Miller W.G."/>
            <person name="Yee E."/>
        </authorList>
    </citation>
    <scope>NUCLEOTIDE SEQUENCE [LARGE SCALE GENOMIC DNA]</scope>
    <source>
        <strain evidence="3 4">LMG 21996</strain>
    </source>
</reference>
<proteinExistence type="predicted"/>
<keyword evidence="1" id="KW-0812">Transmembrane</keyword>
<evidence type="ECO:0000313" key="3">
    <source>
        <dbReference type="EMBL" id="QKJ27037.1"/>
    </source>
</evidence>
<dbReference type="Proteomes" id="UP000509513">
    <property type="component" value="Chromosome"/>
</dbReference>
<dbReference type="KEGG" id="acib:ACBT_1126"/>
<dbReference type="InterPro" id="IPR000045">
    <property type="entry name" value="Prepilin_IV_endopep_pep"/>
</dbReference>
<name>A0A7L5JPB7_9BACT</name>
<feature type="domain" description="Prepilin type IV endopeptidase peptidase" evidence="2">
    <location>
        <begin position="4"/>
        <end position="105"/>
    </location>
</feature>
<protein>
    <submittedName>
        <fullName evidence="3">Prepilin peptidase, putative TadV</fullName>
    </submittedName>
</protein>
<feature type="transmembrane region" description="Helical" evidence="1">
    <location>
        <begin position="118"/>
        <end position="136"/>
    </location>
</feature>
<organism evidence="3 4">
    <name type="scientific">Aliarcobacter cibarius</name>
    <dbReference type="NCBI Taxonomy" id="255507"/>
    <lineage>
        <taxon>Bacteria</taxon>
        <taxon>Pseudomonadati</taxon>
        <taxon>Campylobacterota</taxon>
        <taxon>Epsilonproteobacteria</taxon>
        <taxon>Campylobacterales</taxon>
        <taxon>Arcobacteraceae</taxon>
        <taxon>Aliarcobacter</taxon>
    </lineage>
</organism>
<evidence type="ECO:0000256" key="1">
    <source>
        <dbReference type="SAM" id="Phobius"/>
    </source>
</evidence>
<feature type="transmembrane region" description="Helical" evidence="1">
    <location>
        <begin position="21"/>
        <end position="41"/>
    </location>
</feature>
<keyword evidence="1" id="KW-1133">Transmembrane helix</keyword>
<feature type="transmembrane region" description="Helical" evidence="1">
    <location>
        <begin position="47"/>
        <end position="67"/>
    </location>
</feature>
<dbReference type="GO" id="GO:0016020">
    <property type="term" value="C:membrane"/>
    <property type="evidence" value="ECO:0007669"/>
    <property type="project" value="InterPro"/>
</dbReference>
<dbReference type="Gene3D" id="1.20.120.1220">
    <property type="match status" value="1"/>
</dbReference>
<feature type="transmembrane region" description="Helical" evidence="1">
    <location>
        <begin position="79"/>
        <end position="106"/>
    </location>
</feature>
<dbReference type="EMBL" id="CP054051">
    <property type="protein sequence ID" value="QKJ27037.1"/>
    <property type="molecule type" value="Genomic_DNA"/>
</dbReference>
<evidence type="ECO:0000259" key="2">
    <source>
        <dbReference type="Pfam" id="PF01478"/>
    </source>
</evidence>
<keyword evidence="1" id="KW-0472">Membrane</keyword>
<dbReference type="Pfam" id="PF01478">
    <property type="entry name" value="Peptidase_A24"/>
    <property type="match status" value="1"/>
</dbReference>